<evidence type="ECO:0000313" key="3">
    <source>
        <dbReference type="EMBL" id="MDQ0182808.1"/>
    </source>
</evidence>
<protein>
    <submittedName>
        <fullName evidence="2">Uncharacterized membrane protein (DUF485 family)</fullName>
    </submittedName>
</protein>
<feature type="transmembrane region" description="Helical" evidence="1">
    <location>
        <begin position="79"/>
        <end position="105"/>
    </location>
</feature>
<evidence type="ECO:0000313" key="2">
    <source>
        <dbReference type="EMBL" id="MDP9907337.1"/>
    </source>
</evidence>
<keyword evidence="1" id="KW-0812">Transmembrane</keyword>
<keyword evidence="1" id="KW-1133">Transmembrane helix</keyword>
<dbReference type="AlphaFoldDB" id="A0AAW8DLL8"/>
<evidence type="ECO:0000256" key="1">
    <source>
        <dbReference type="SAM" id="Phobius"/>
    </source>
</evidence>
<gene>
    <name evidence="2" type="ORF">J2S90_004329</name>
    <name evidence="3" type="ORF">J2S93_004265</name>
</gene>
<dbReference type="EMBL" id="JAUSTF010000016">
    <property type="protein sequence ID" value="MDQ0182808.1"/>
    <property type="molecule type" value="Genomic_DNA"/>
</dbReference>
<feature type="transmembrane region" description="Helical" evidence="1">
    <location>
        <begin position="156"/>
        <end position="174"/>
    </location>
</feature>
<sequence length="202" mass="22245">MTSTEDGRKSETVISVAKVGKLRPEPSSVREWVSTSRGLWIAGYILLMALVALRLPLTRKYLNANVPADVRSEIGDDRLLSLSMTVGTVLFFLVYAVIIALYFSLAAFLDKRVIPGKSVLAGRFKIGAFFVIAILATIPVNLFSVAFGVIQPREIPGYWAYFPSMAVLALVIFYRHWREFSTGRKILVVLSAMGLSTIVAIG</sequence>
<keyword evidence="1" id="KW-0472">Membrane</keyword>
<comment type="caution">
    <text evidence="2">The sequence shown here is derived from an EMBL/GenBank/DDBJ whole genome shotgun (WGS) entry which is preliminary data.</text>
</comment>
<dbReference type="RefSeq" id="WP_306963992.1">
    <property type="nucleotide sequence ID" value="NZ_JAUSRG010000020.1"/>
</dbReference>
<feature type="transmembrane region" description="Helical" evidence="1">
    <location>
        <begin position="38"/>
        <end position="57"/>
    </location>
</feature>
<keyword evidence="4" id="KW-1185">Reference proteome</keyword>
<reference evidence="2 4" key="1">
    <citation type="submission" date="2023-07" db="EMBL/GenBank/DDBJ databases">
        <title>Sorghum-associated microbial communities from plants grown in Nebraska, USA.</title>
        <authorList>
            <person name="Schachtman D."/>
        </authorList>
    </citation>
    <scope>NUCLEOTIDE SEQUENCE</scope>
    <source>
        <strain evidence="2">DS1006</strain>
        <strain evidence="3 4">DS1016</strain>
    </source>
</reference>
<dbReference type="Proteomes" id="UP001242995">
    <property type="component" value="Unassembled WGS sequence"/>
</dbReference>
<name>A0AAW8DLL8_9MICC</name>
<feature type="transmembrane region" description="Helical" evidence="1">
    <location>
        <begin position="186"/>
        <end position="201"/>
    </location>
</feature>
<feature type="transmembrane region" description="Helical" evidence="1">
    <location>
        <begin position="126"/>
        <end position="150"/>
    </location>
</feature>
<proteinExistence type="predicted"/>
<dbReference type="Proteomes" id="UP001230951">
    <property type="component" value="Unassembled WGS sequence"/>
</dbReference>
<dbReference type="EMBL" id="JAUSRG010000020">
    <property type="protein sequence ID" value="MDP9907337.1"/>
    <property type="molecule type" value="Genomic_DNA"/>
</dbReference>
<organism evidence="2 5">
    <name type="scientific">Arthrobacter bambusae</name>
    <dbReference type="NCBI Taxonomy" id="1338426"/>
    <lineage>
        <taxon>Bacteria</taxon>
        <taxon>Bacillati</taxon>
        <taxon>Actinomycetota</taxon>
        <taxon>Actinomycetes</taxon>
        <taxon>Micrococcales</taxon>
        <taxon>Micrococcaceae</taxon>
        <taxon>Arthrobacter</taxon>
    </lineage>
</organism>
<evidence type="ECO:0000313" key="4">
    <source>
        <dbReference type="Proteomes" id="UP001230951"/>
    </source>
</evidence>
<accession>A0AAW8DLL8</accession>
<evidence type="ECO:0000313" key="5">
    <source>
        <dbReference type="Proteomes" id="UP001242995"/>
    </source>
</evidence>